<evidence type="ECO:0000259" key="2">
    <source>
        <dbReference type="PROSITE" id="PS50181"/>
    </source>
</evidence>
<keyword evidence="4" id="KW-1185">Reference proteome</keyword>
<gene>
    <name evidence="3" type="ORF">LY89DRAFT_714994</name>
</gene>
<dbReference type="Proteomes" id="UP000070700">
    <property type="component" value="Unassembled WGS sequence"/>
</dbReference>
<sequence length="511" mass="57706">MGDTSSVCQLCAVSFRIGRIRTSNESEAHSWDYRASRLFEQDPSQSLCSLAPEDLGCRNITMDRADGVLQHIAGPGCVFEAGYSGCRIGVEEMKGINRARYVVKKPERKGKGEESSKQPQVNDNGISPAGPAHETNGGDDGEWLKDYEQKSEWFLSTSTVTPPEKWQQLSKRAKFGIEGQDICACNFPDYRNFAKGQGYSPDMAMWVGIPVHDACWKIFEKISLRKIGRVDIDGFVALWCREACSNCGFQNLKQDPEIAKLQKLWWVHKPGTEYLVANPVNIPGFGIMMRGTYKEEIPLGDGAFCDRNIHEAMSSNFVEERNRPEDPFYNIPPEIKNDILARLCSKDIASLRLASRCFRQLPKALFRNLIKKEMPWFWEINDVKIEEEEYLSGSFQESYGADMLEVSDDIDADVLAYVQARMEKKTLDTNWLLVYEQLKMLEKGVLGVRNRARIWKVVEEVVDRIGDMAGKNGFKGAVAGVDFPIWPGEKQVPLRCGNSFDQCARCLGVLD</sequence>
<accession>A0A194XP13</accession>
<dbReference type="InterPro" id="IPR001810">
    <property type="entry name" value="F-box_dom"/>
</dbReference>
<dbReference type="PROSITE" id="PS50181">
    <property type="entry name" value="FBOX"/>
    <property type="match status" value="1"/>
</dbReference>
<dbReference type="InterPro" id="IPR036047">
    <property type="entry name" value="F-box-like_dom_sf"/>
</dbReference>
<proteinExistence type="predicted"/>
<reference evidence="3 4" key="1">
    <citation type="submission" date="2015-10" db="EMBL/GenBank/DDBJ databases">
        <title>Full genome of DAOMC 229536 Phialocephala scopiformis, a fungal endophyte of spruce producing the potent anti-insectan compound rugulosin.</title>
        <authorList>
            <consortium name="DOE Joint Genome Institute"/>
            <person name="Walker A.K."/>
            <person name="Frasz S.L."/>
            <person name="Seifert K.A."/>
            <person name="Miller J.D."/>
            <person name="Mondo S.J."/>
            <person name="Labutti K."/>
            <person name="Lipzen A."/>
            <person name="Dockter R."/>
            <person name="Kennedy M."/>
            <person name="Grigoriev I.V."/>
            <person name="Spatafora J.W."/>
        </authorList>
    </citation>
    <scope>NUCLEOTIDE SEQUENCE [LARGE SCALE GENOMIC DNA]</scope>
    <source>
        <strain evidence="3 4">CBS 120377</strain>
    </source>
</reference>
<protein>
    <recommendedName>
        <fullName evidence="2">F-box domain-containing protein</fullName>
    </recommendedName>
</protein>
<name>A0A194XP13_MOLSC</name>
<dbReference type="RefSeq" id="XP_018076340.1">
    <property type="nucleotide sequence ID" value="XM_018218169.1"/>
</dbReference>
<organism evidence="3 4">
    <name type="scientific">Mollisia scopiformis</name>
    <name type="common">Conifer needle endophyte fungus</name>
    <name type="synonym">Phialocephala scopiformis</name>
    <dbReference type="NCBI Taxonomy" id="149040"/>
    <lineage>
        <taxon>Eukaryota</taxon>
        <taxon>Fungi</taxon>
        <taxon>Dikarya</taxon>
        <taxon>Ascomycota</taxon>
        <taxon>Pezizomycotina</taxon>
        <taxon>Leotiomycetes</taxon>
        <taxon>Helotiales</taxon>
        <taxon>Mollisiaceae</taxon>
        <taxon>Mollisia</taxon>
    </lineage>
</organism>
<feature type="region of interest" description="Disordered" evidence="1">
    <location>
        <begin position="104"/>
        <end position="142"/>
    </location>
</feature>
<evidence type="ECO:0000313" key="3">
    <source>
        <dbReference type="EMBL" id="KUJ21985.1"/>
    </source>
</evidence>
<dbReference type="Pfam" id="PF00646">
    <property type="entry name" value="F-box"/>
    <property type="match status" value="1"/>
</dbReference>
<dbReference type="InParanoid" id="A0A194XP13"/>
<dbReference type="AlphaFoldDB" id="A0A194XP13"/>
<evidence type="ECO:0000313" key="4">
    <source>
        <dbReference type="Proteomes" id="UP000070700"/>
    </source>
</evidence>
<dbReference type="EMBL" id="KQ947407">
    <property type="protein sequence ID" value="KUJ21985.1"/>
    <property type="molecule type" value="Genomic_DNA"/>
</dbReference>
<dbReference type="SUPFAM" id="SSF81383">
    <property type="entry name" value="F-box domain"/>
    <property type="match status" value="1"/>
</dbReference>
<dbReference type="OrthoDB" id="6612291at2759"/>
<evidence type="ECO:0000256" key="1">
    <source>
        <dbReference type="SAM" id="MobiDB-lite"/>
    </source>
</evidence>
<dbReference type="GeneID" id="28827895"/>
<feature type="domain" description="F-box" evidence="2">
    <location>
        <begin position="325"/>
        <end position="369"/>
    </location>
</feature>
<dbReference type="KEGG" id="psco:LY89DRAFT_714994"/>